<keyword evidence="5 9" id="KW-0560">Oxidoreductase</keyword>
<dbReference type="InterPro" id="IPR006151">
    <property type="entry name" value="Shikm_DH/Glu-tRNA_Rdtase"/>
</dbReference>
<dbReference type="HAMAP" id="MF_00087">
    <property type="entry name" value="Glu_tRNA_reductase"/>
    <property type="match status" value="1"/>
</dbReference>
<dbReference type="OrthoDB" id="9795543at2"/>
<feature type="binding site" evidence="9 11">
    <location>
        <position position="120"/>
    </location>
    <ligand>
        <name>substrate</name>
    </ligand>
</feature>
<dbReference type="PANTHER" id="PTHR43013:SF1">
    <property type="entry name" value="GLUTAMYL-TRNA REDUCTASE"/>
    <property type="match status" value="1"/>
</dbReference>
<evidence type="ECO:0000256" key="9">
    <source>
        <dbReference type="HAMAP-Rule" id="MF_00087"/>
    </source>
</evidence>
<keyword evidence="19" id="KW-1185">Reference proteome</keyword>
<evidence type="ECO:0000256" key="10">
    <source>
        <dbReference type="PIRSR" id="PIRSR000445-1"/>
    </source>
</evidence>
<dbReference type="EC" id="1.2.1.70" evidence="3 9"/>
<comment type="catalytic activity">
    <reaction evidence="7 9 14">
        <text>(S)-4-amino-5-oxopentanoate + tRNA(Glu) + NADP(+) = L-glutamyl-tRNA(Glu) + NADPH + H(+)</text>
        <dbReference type="Rhea" id="RHEA:12344"/>
        <dbReference type="Rhea" id="RHEA-COMP:9663"/>
        <dbReference type="Rhea" id="RHEA-COMP:9680"/>
        <dbReference type="ChEBI" id="CHEBI:15378"/>
        <dbReference type="ChEBI" id="CHEBI:57501"/>
        <dbReference type="ChEBI" id="CHEBI:57783"/>
        <dbReference type="ChEBI" id="CHEBI:58349"/>
        <dbReference type="ChEBI" id="CHEBI:78442"/>
        <dbReference type="ChEBI" id="CHEBI:78520"/>
        <dbReference type="EC" id="1.2.1.70"/>
    </reaction>
</comment>
<evidence type="ECO:0000256" key="5">
    <source>
        <dbReference type="ARBA" id="ARBA00023002"/>
    </source>
</evidence>
<dbReference type="InterPro" id="IPR036453">
    <property type="entry name" value="GluRdtase_dimer_dom_sf"/>
</dbReference>
<dbReference type="CDD" id="cd05213">
    <property type="entry name" value="NAD_bind_Glutamyl_tRNA_reduct"/>
    <property type="match status" value="1"/>
</dbReference>
<feature type="binding site" evidence="9 11">
    <location>
        <position position="109"/>
    </location>
    <ligand>
        <name>substrate</name>
    </ligand>
</feature>
<dbReference type="SUPFAM" id="SSF51735">
    <property type="entry name" value="NAD(P)-binding Rossmann-fold domains"/>
    <property type="match status" value="1"/>
</dbReference>
<dbReference type="SUPFAM" id="SSF69742">
    <property type="entry name" value="Glutamyl tRNA-reductase catalytic, N-terminal domain"/>
    <property type="match status" value="1"/>
</dbReference>
<evidence type="ECO:0000256" key="2">
    <source>
        <dbReference type="ARBA" id="ARBA00005916"/>
    </source>
</evidence>
<evidence type="ECO:0000259" key="17">
    <source>
        <dbReference type="Pfam" id="PF05201"/>
    </source>
</evidence>
<dbReference type="UniPathway" id="UPA00251">
    <property type="reaction ID" value="UER00316"/>
</dbReference>
<evidence type="ECO:0000259" key="15">
    <source>
        <dbReference type="Pfam" id="PF00745"/>
    </source>
</evidence>
<evidence type="ECO:0000256" key="4">
    <source>
        <dbReference type="ARBA" id="ARBA00022857"/>
    </source>
</evidence>
<evidence type="ECO:0000256" key="11">
    <source>
        <dbReference type="PIRSR" id="PIRSR000445-2"/>
    </source>
</evidence>
<feature type="binding site" evidence="9 11">
    <location>
        <begin position="48"/>
        <end position="51"/>
    </location>
    <ligand>
        <name>substrate</name>
    </ligand>
</feature>
<feature type="active site" description="Nucleophile" evidence="9 10">
    <location>
        <position position="49"/>
    </location>
</feature>
<evidence type="ECO:0000313" key="19">
    <source>
        <dbReference type="Proteomes" id="UP000295221"/>
    </source>
</evidence>
<sequence>MIGVIGVSHKSASVKVREQLAFDREEADLLARRILSGEYIKELVILSTCNRTEIYFSAENICTNGAAKIIHGALQGVKNFSEDIQTYLFQLFHHDTVRHFFRVTSGMDSMIVGEYQIVAQVKNSYAEAEERGSIGKLFHRFFNKALECSKQVRMSTPFNRGACSVSYAAVEKCFEQFCDLENRNILLVGTGDTGELVLKNLHKKGCRNISVTNRTEETARKLASEYSCNVLPFEQLMDGIHTAEIIITSIAGKEPIFNAELIQPHLNGHEKVLMIDLGVPRNIHSNVSDIPFITLYNVDDLEEVIAMNAERKQEYVAVAEAIVDEKVKEFTNWLNGQNLAPAIRNIDKVIDAIYEKELNAFKGEFSDDEFEQMRKFNTHMSKKLKSRIVRRLKNVSDNGRLTEYVSVINQLFDKNQ</sequence>
<evidence type="ECO:0000256" key="13">
    <source>
        <dbReference type="PIRSR" id="PIRSR000445-4"/>
    </source>
</evidence>
<accession>A0A4R2GDJ9</accession>
<evidence type="ECO:0000256" key="14">
    <source>
        <dbReference type="RuleBase" id="RU000584"/>
    </source>
</evidence>
<dbReference type="Pfam" id="PF01488">
    <property type="entry name" value="Shikimate_DH"/>
    <property type="match status" value="1"/>
</dbReference>
<evidence type="ECO:0000256" key="8">
    <source>
        <dbReference type="ARBA" id="ARBA00068659"/>
    </source>
</evidence>
<dbReference type="Pfam" id="PF00745">
    <property type="entry name" value="GlutR_dimer"/>
    <property type="match status" value="1"/>
</dbReference>
<name>A0A4R2GDJ9_9BACT</name>
<evidence type="ECO:0000256" key="6">
    <source>
        <dbReference type="ARBA" id="ARBA00023244"/>
    </source>
</evidence>
<organism evidence="18 19">
    <name type="scientific">Natronoflexus pectinivorans</name>
    <dbReference type="NCBI Taxonomy" id="682526"/>
    <lineage>
        <taxon>Bacteria</taxon>
        <taxon>Pseudomonadati</taxon>
        <taxon>Bacteroidota</taxon>
        <taxon>Bacteroidia</taxon>
        <taxon>Marinilabiliales</taxon>
        <taxon>Marinilabiliaceae</taxon>
        <taxon>Natronoflexus</taxon>
    </lineage>
</organism>
<dbReference type="InterPro" id="IPR036291">
    <property type="entry name" value="NAD(P)-bd_dom_sf"/>
</dbReference>
<dbReference type="Gene3D" id="3.40.50.720">
    <property type="entry name" value="NAD(P)-binding Rossmann-like Domain"/>
    <property type="match status" value="1"/>
</dbReference>
<dbReference type="FunFam" id="3.40.50.720:FF:000031">
    <property type="entry name" value="Glutamyl-tRNA reductase"/>
    <property type="match status" value="1"/>
</dbReference>
<evidence type="ECO:0000256" key="7">
    <source>
        <dbReference type="ARBA" id="ARBA00047464"/>
    </source>
</evidence>
<dbReference type="GO" id="GO:0050661">
    <property type="term" value="F:NADP binding"/>
    <property type="evidence" value="ECO:0007669"/>
    <property type="project" value="InterPro"/>
</dbReference>
<feature type="domain" description="Quinate/shikimate 5-dehydrogenase/glutamyl-tRNA reductase" evidence="16">
    <location>
        <begin position="176"/>
        <end position="304"/>
    </location>
</feature>
<dbReference type="AlphaFoldDB" id="A0A4R2GDJ9"/>
<feature type="domain" description="Tetrapyrrole biosynthesis glutamyl-tRNA reductase dimerisation" evidence="15">
    <location>
        <begin position="319"/>
        <end position="413"/>
    </location>
</feature>
<dbReference type="NCBIfam" id="TIGR01035">
    <property type="entry name" value="hemA"/>
    <property type="match status" value="1"/>
</dbReference>
<dbReference type="PROSITE" id="PS00747">
    <property type="entry name" value="GLUTR"/>
    <property type="match status" value="1"/>
</dbReference>
<evidence type="ECO:0000256" key="12">
    <source>
        <dbReference type="PIRSR" id="PIRSR000445-3"/>
    </source>
</evidence>
<comment type="similarity">
    <text evidence="2 9 14">Belongs to the glutamyl-tRNA reductase family.</text>
</comment>
<comment type="domain">
    <text evidence="9">Possesses an unusual extended V-shaped dimeric structure with each monomer consisting of three distinct domains arranged along a curved 'spinal' alpha-helix. The N-terminal catalytic domain specifically recognizes the glutamate moiety of the substrate. The second domain is the NADPH-binding domain, and the third C-terminal domain is responsible for dimerization.</text>
</comment>
<dbReference type="InterPro" id="IPR015895">
    <property type="entry name" value="4pyrrol_synth_GluRdtase_N"/>
</dbReference>
<proteinExistence type="inferred from homology"/>
<dbReference type="GO" id="GO:0019353">
    <property type="term" value="P:protoporphyrinogen IX biosynthetic process from glutamate"/>
    <property type="evidence" value="ECO:0007669"/>
    <property type="project" value="TreeGrafter"/>
</dbReference>
<comment type="subunit">
    <text evidence="9">Homodimer.</text>
</comment>
<dbReference type="EMBL" id="SLWK01000013">
    <property type="protein sequence ID" value="TCO06136.1"/>
    <property type="molecule type" value="Genomic_DNA"/>
</dbReference>
<reference evidence="18 19" key="1">
    <citation type="submission" date="2019-03" db="EMBL/GenBank/DDBJ databases">
        <title>Genomic Encyclopedia of Type Strains, Phase IV (KMG-IV): sequencing the most valuable type-strain genomes for metagenomic binning, comparative biology and taxonomic classification.</title>
        <authorList>
            <person name="Goeker M."/>
        </authorList>
    </citation>
    <scope>NUCLEOTIDE SEQUENCE [LARGE SCALE GENOMIC DNA]</scope>
    <source>
        <strain evidence="18 19">DSM 24179</strain>
    </source>
</reference>
<dbReference type="GO" id="GO:0008883">
    <property type="term" value="F:glutamyl-tRNA reductase activity"/>
    <property type="evidence" value="ECO:0007669"/>
    <property type="project" value="UniProtKB-UniRule"/>
</dbReference>
<keyword evidence="4 9" id="KW-0521">NADP</keyword>
<feature type="binding site" evidence="9 12">
    <location>
        <begin position="189"/>
        <end position="194"/>
    </location>
    <ligand>
        <name>NADP(+)</name>
        <dbReference type="ChEBI" id="CHEBI:58349"/>
    </ligand>
</feature>
<protein>
    <recommendedName>
        <fullName evidence="8 9">Glutamyl-tRNA reductase</fullName>
        <shortName evidence="9">GluTR</shortName>
        <ecNumber evidence="3 9">1.2.1.70</ecNumber>
    </recommendedName>
</protein>
<feature type="site" description="Important for activity" evidence="9 13">
    <location>
        <position position="99"/>
    </location>
</feature>
<evidence type="ECO:0000259" key="16">
    <source>
        <dbReference type="Pfam" id="PF01488"/>
    </source>
</evidence>
<feature type="binding site" evidence="9 11">
    <location>
        <begin position="114"/>
        <end position="116"/>
    </location>
    <ligand>
        <name>substrate</name>
    </ligand>
</feature>
<dbReference type="FunFam" id="3.30.460.30:FF:000001">
    <property type="entry name" value="Glutamyl-tRNA reductase"/>
    <property type="match status" value="1"/>
</dbReference>
<dbReference type="InterPro" id="IPR036343">
    <property type="entry name" value="GluRdtase_N_sf"/>
</dbReference>
<comment type="function">
    <text evidence="9">Catalyzes the NADPH-dependent reduction of glutamyl-tRNA(Glu) to glutamate 1-semialdehyde (GSA).</text>
</comment>
<dbReference type="PANTHER" id="PTHR43013">
    <property type="entry name" value="GLUTAMYL-TRNA REDUCTASE"/>
    <property type="match status" value="1"/>
</dbReference>
<dbReference type="InterPro" id="IPR000343">
    <property type="entry name" value="4pyrrol_synth_GluRdtase"/>
</dbReference>
<comment type="miscellaneous">
    <text evidence="9">During catalysis, the active site Cys acts as a nucleophile attacking the alpha-carbonyl group of tRNA-bound glutamate with the formation of a thioester intermediate between enzyme and glutamate, and the concomitant release of tRNA(Glu). The thioester intermediate is finally reduced by direct hydride transfer from NADPH, to form the product GSA.</text>
</comment>
<dbReference type="InterPro" id="IPR015896">
    <property type="entry name" value="4pyrrol_synth_GluRdtase_dimer"/>
</dbReference>
<dbReference type="Gene3D" id="3.30.460.30">
    <property type="entry name" value="Glutamyl-tRNA reductase, N-terminal domain"/>
    <property type="match status" value="1"/>
</dbReference>
<comment type="caution">
    <text evidence="18">The sequence shown here is derived from an EMBL/GenBank/DDBJ whole genome shotgun (WGS) entry which is preliminary data.</text>
</comment>
<dbReference type="RefSeq" id="WP_132434741.1">
    <property type="nucleotide sequence ID" value="NZ_SLWK01000013.1"/>
</dbReference>
<dbReference type="PIRSF" id="PIRSF000445">
    <property type="entry name" value="4pyrrol_synth_GluRdtase"/>
    <property type="match status" value="1"/>
</dbReference>
<dbReference type="SUPFAM" id="SSF69075">
    <property type="entry name" value="Glutamyl tRNA-reductase dimerization domain"/>
    <property type="match status" value="1"/>
</dbReference>
<dbReference type="Proteomes" id="UP000295221">
    <property type="component" value="Unassembled WGS sequence"/>
</dbReference>
<gene>
    <name evidence="9" type="primary">hemA</name>
    <name evidence="18" type="ORF">EV194_11351</name>
</gene>
<dbReference type="Pfam" id="PF05201">
    <property type="entry name" value="GlutR_N"/>
    <property type="match status" value="1"/>
</dbReference>
<evidence type="ECO:0000256" key="3">
    <source>
        <dbReference type="ARBA" id="ARBA00012970"/>
    </source>
</evidence>
<dbReference type="InterPro" id="IPR018214">
    <property type="entry name" value="GluRdtase_CS"/>
</dbReference>
<evidence type="ECO:0000256" key="1">
    <source>
        <dbReference type="ARBA" id="ARBA00005059"/>
    </source>
</evidence>
<comment type="pathway">
    <text evidence="1 9 14">Porphyrin-containing compound metabolism; protoporphyrin-IX biosynthesis; 5-aminolevulinate from L-glutamyl-tRNA(Glu): step 1/2.</text>
</comment>
<evidence type="ECO:0000313" key="18">
    <source>
        <dbReference type="EMBL" id="TCO06136.1"/>
    </source>
</evidence>
<keyword evidence="6 9" id="KW-0627">Porphyrin biosynthesis</keyword>
<feature type="domain" description="Glutamyl-tRNA reductase N-terminal" evidence="17">
    <location>
        <begin position="5"/>
        <end position="156"/>
    </location>
</feature>